<dbReference type="EMBL" id="GBRH01159629">
    <property type="protein sequence ID" value="JAE38267.1"/>
    <property type="molecule type" value="Transcribed_RNA"/>
</dbReference>
<organism evidence="1">
    <name type="scientific">Arundo donax</name>
    <name type="common">Giant reed</name>
    <name type="synonym">Donax arundinaceus</name>
    <dbReference type="NCBI Taxonomy" id="35708"/>
    <lineage>
        <taxon>Eukaryota</taxon>
        <taxon>Viridiplantae</taxon>
        <taxon>Streptophyta</taxon>
        <taxon>Embryophyta</taxon>
        <taxon>Tracheophyta</taxon>
        <taxon>Spermatophyta</taxon>
        <taxon>Magnoliopsida</taxon>
        <taxon>Liliopsida</taxon>
        <taxon>Poales</taxon>
        <taxon>Poaceae</taxon>
        <taxon>PACMAD clade</taxon>
        <taxon>Arundinoideae</taxon>
        <taxon>Arundineae</taxon>
        <taxon>Arundo</taxon>
    </lineage>
</organism>
<name>A0A0A9HNF8_ARUDO</name>
<reference evidence="1" key="2">
    <citation type="journal article" date="2015" name="Data Brief">
        <title>Shoot transcriptome of the giant reed, Arundo donax.</title>
        <authorList>
            <person name="Barrero R.A."/>
            <person name="Guerrero F.D."/>
            <person name="Moolhuijzen P."/>
            <person name="Goolsby J.A."/>
            <person name="Tidwell J."/>
            <person name="Bellgard S.E."/>
            <person name="Bellgard M.I."/>
        </authorList>
    </citation>
    <scope>NUCLEOTIDE SEQUENCE</scope>
    <source>
        <tissue evidence="1">Shoot tissue taken approximately 20 cm above the soil surface</tissue>
    </source>
</reference>
<evidence type="ECO:0000313" key="1">
    <source>
        <dbReference type="EMBL" id="JAE38267.1"/>
    </source>
</evidence>
<reference evidence="1" key="1">
    <citation type="submission" date="2014-09" db="EMBL/GenBank/DDBJ databases">
        <authorList>
            <person name="Magalhaes I.L.F."/>
            <person name="Oliveira U."/>
            <person name="Santos F.R."/>
            <person name="Vidigal T.H.D.A."/>
            <person name="Brescovit A.D."/>
            <person name="Santos A.J."/>
        </authorList>
    </citation>
    <scope>NUCLEOTIDE SEQUENCE</scope>
    <source>
        <tissue evidence="1">Shoot tissue taken approximately 20 cm above the soil surface</tissue>
    </source>
</reference>
<accession>A0A0A9HNF8</accession>
<protein>
    <submittedName>
        <fullName evidence="1">Uncharacterized protein</fullName>
    </submittedName>
</protein>
<dbReference type="AlphaFoldDB" id="A0A0A9HNF8"/>
<sequence length="24" mass="2844">MCIKLSRVGRATFSKVHLKEKFHQ</sequence>
<proteinExistence type="predicted"/>